<dbReference type="GO" id="GO:0052621">
    <property type="term" value="F:diguanylate cyclase activity"/>
    <property type="evidence" value="ECO:0007669"/>
    <property type="project" value="UniProtKB-EC"/>
</dbReference>
<dbReference type="SMART" id="SM00267">
    <property type="entry name" value="GGDEF"/>
    <property type="match status" value="1"/>
</dbReference>
<keyword evidence="5" id="KW-1133">Transmembrane helix</keyword>
<dbReference type="Pfam" id="PF07494">
    <property type="entry name" value="Reg_prop"/>
    <property type="match status" value="2"/>
</dbReference>
<dbReference type="InterPro" id="IPR013783">
    <property type="entry name" value="Ig-like_fold"/>
</dbReference>
<dbReference type="Gene3D" id="2.130.10.10">
    <property type="entry name" value="YVTN repeat-like/Quinoprotein amine dehydrogenase"/>
    <property type="match status" value="3"/>
</dbReference>
<feature type="coiled-coil region" evidence="3">
    <location>
        <begin position="779"/>
        <end position="813"/>
    </location>
</feature>
<dbReference type="Gene3D" id="2.60.40.10">
    <property type="entry name" value="Immunoglobulins"/>
    <property type="match status" value="1"/>
</dbReference>
<organism evidence="7 8">
    <name type="scientific">Dokdonella koreensis DS-123</name>
    <dbReference type="NCBI Taxonomy" id="1300342"/>
    <lineage>
        <taxon>Bacteria</taxon>
        <taxon>Pseudomonadati</taxon>
        <taxon>Pseudomonadota</taxon>
        <taxon>Gammaproteobacteria</taxon>
        <taxon>Lysobacterales</taxon>
        <taxon>Rhodanobacteraceae</taxon>
        <taxon>Dokdonella</taxon>
    </lineage>
</organism>
<evidence type="ECO:0000256" key="2">
    <source>
        <dbReference type="ARBA" id="ARBA00012528"/>
    </source>
</evidence>
<evidence type="ECO:0000259" key="6">
    <source>
        <dbReference type="PROSITE" id="PS50887"/>
    </source>
</evidence>
<dbReference type="Pfam" id="PF07495">
    <property type="entry name" value="Y_Y_Y"/>
    <property type="match status" value="1"/>
</dbReference>
<dbReference type="CDD" id="cd01949">
    <property type="entry name" value="GGDEF"/>
    <property type="match status" value="1"/>
</dbReference>
<reference evidence="7 8" key="1">
    <citation type="submission" date="2016-04" db="EMBL/GenBank/DDBJ databases">
        <title>Complete genome sequence of Dokdonella koreensis DS-123T.</title>
        <authorList>
            <person name="Kim J.F."/>
            <person name="Lee H."/>
            <person name="Kwak M.-J."/>
        </authorList>
    </citation>
    <scope>NUCLEOTIDE SEQUENCE [LARGE SCALE GENOMIC DNA]</scope>
    <source>
        <strain evidence="7 8">DS-123</strain>
    </source>
</reference>
<dbReference type="InterPro" id="IPR011123">
    <property type="entry name" value="Y_Y_Y"/>
</dbReference>
<dbReference type="NCBIfam" id="TIGR00254">
    <property type="entry name" value="GGDEF"/>
    <property type="match status" value="1"/>
</dbReference>
<dbReference type="InterPro" id="IPR050469">
    <property type="entry name" value="Diguanylate_Cyclase"/>
</dbReference>
<dbReference type="EMBL" id="CP015249">
    <property type="protein sequence ID" value="ANB18398.1"/>
    <property type="molecule type" value="Genomic_DNA"/>
</dbReference>
<dbReference type="SUPFAM" id="SSF63829">
    <property type="entry name" value="Calcium-dependent phosphotriesterase"/>
    <property type="match status" value="2"/>
</dbReference>
<dbReference type="InterPro" id="IPR000160">
    <property type="entry name" value="GGDEF_dom"/>
</dbReference>
<keyword evidence="5" id="KW-0472">Membrane</keyword>
<keyword evidence="5" id="KW-0812">Transmembrane</keyword>
<sequence>MRYVLLMLWAVLLLAGRPALGLDPARAVDAYTVTGWTMDDGLPHNLILGIAQDAEGFIWVGTWEGAARFNGRSFTPLDGYTLPGIRLTGVRSIVRDHDDAMLFGTAQNGVFRYDGTHWEPLGDGAAATLRVTTLLRSGDDLWVGTEDSLYRLDRDLRLHAPPADSPLDGRHVFCVLPEADGGLLAGTDRGLFRLPGARVTSAERVAGLPLAPVRQLVRATDGAVYAGGDSGAWRLAPGVAAERLVDARVETLVEGDDGALWLSTAASGVLRLYRGRTERIDPRVSLVNRGTAALMQDREGLLWVGTATGLFRIADGPARGLGDRYVRAVLQAADGTVWVGDADGLARWREGRIERVRLGDAAPVSVLALAPASDGGLWVGTYDQGVVHRRGEAAATTLPDRIDRSHGLPSNHVRTILEDDDGSVWIGTTGGLTHWRGGEIRTYRVADGLPADFVRVLHKAADGTLWIGTSAGIAARRADGRLDSWRARETFPATGSFDFLDDADGGVWIASDAGLLRLRDGRFTVYDHTRGLPRDTVFRVLDDGRGHLWLSSNHGIFRIARSTFADLDAGRIAQLPVEVIDRTDGMPSSQANGGSTPAGGLMDDGTLWFPTAAGVAVIDPALLGTSPDAAVPVAFERLTADGTEIPLQAAPAFDARTRRIAIGYAGLRFRAPDDIRYRYRMTGFDAGWVDAGKDTEAVYTNLPPGRFVFEVQAARAPADWAAIADAPGARMAIQVAAPFWRSAWFVALVVLAGAVLVDGLYRLRSAALHRRQARLSQLVEERTAELSAKNAALEQANREREDLLERLAHQALHDPLTGLPNRRAGDAFLARTIERAAGSGEPFCIGLLDVDRFKRINDEYGHDAGDAVLRQVAALLVEHLGADGFAARHGGEEFLIALVGCSPAAALHSVESLRERIAQSPLEGSGGRTLRCTASIGLAQWEPSLGARQLLALADRRLYRAKQRGRNRVVADEREDDGPGAGPDARRGEVRP</sequence>
<name>A0A160DV51_9GAMM</name>
<gene>
    <name evidence="7" type="ORF">I596_2390</name>
</gene>
<dbReference type="FunFam" id="3.30.70.270:FF:000001">
    <property type="entry name" value="Diguanylate cyclase domain protein"/>
    <property type="match status" value="1"/>
</dbReference>
<dbReference type="KEGG" id="dko:I596_2390"/>
<dbReference type="SUPFAM" id="SSF55073">
    <property type="entry name" value="Nucleotide cyclase"/>
    <property type="match status" value="1"/>
</dbReference>
<dbReference type="Gene3D" id="3.30.70.270">
    <property type="match status" value="1"/>
</dbReference>
<dbReference type="Proteomes" id="UP000076830">
    <property type="component" value="Chromosome"/>
</dbReference>
<proteinExistence type="predicted"/>
<evidence type="ECO:0000256" key="3">
    <source>
        <dbReference type="SAM" id="Coils"/>
    </source>
</evidence>
<dbReference type="PANTHER" id="PTHR45138:SF24">
    <property type="entry name" value="DIGUANYLATE CYCLASE DGCC-RELATED"/>
    <property type="match status" value="1"/>
</dbReference>
<dbReference type="PATRIC" id="fig|1300342.3.peg.2329"/>
<comment type="cofactor">
    <cofactor evidence="1">
        <name>Mg(2+)</name>
        <dbReference type="ChEBI" id="CHEBI:18420"/>
    </cofactor>
</comment>
<dbReference type="InterPro" id="IPR029787">
    <property type="entry name" value="Nucleotide_cyclase"/>
</dbReference>
<feature type="transmembrane region" description="Helical" evidence="5">
    <location>
        <begin position="739"/>
        <end position="761"/>
    </location>
</feature>
<dbReference type="InterPro" id="IPR043128">
    <property type="entry name" value="Rev_trsase/Diguanyl_cyclase"/>
</dbReference>
<dbReference type="GO" id="GO:1902201">
    <property type="term" value="P:negative regulation of bacterial-type flagellum-dependent cell motility"/>
    <property type="evidence" value="ECO:0007669"/>
    <property type="project" value="TreeGrafter"/>
</dbReference>
<dbReference type="STRING" id="1300342.I596_2390"/>
<accession>A0A160DV51</accession>
<dbReference type="InterPro" id="IPR015943">
    <property type="entry name" value="WD40/YVTN_repeat-like_dom_sf"/>
</dbReference>
<keyword evidence="3" id="KW-0175">Coiled coil</keyword>
<dbReference type="Pfam" id="PF00990">
    <property type="entry name" value="GGDEF"/>
    <property type="match status" value="1"/>
</dbReference>
<evidence type="ECO:0000256" key="5">
    <source>
        <dbReference type="SAM" id="Phobius"/>
    </source>
</evidence>
<protein>
    <recommendedName>
        <fullName evidence="2">diguanylate cyclase</fullName>
        <ecNumber evidence="2">2.7.7.65</ecNumber>
    </recommendedName>
</protein>
<dbReference type="EC" id="2.7.7.65" evidence="2"/>
<keyword evidence="8" id="KW-1185">Reference proteome</keyword>
<evidence type="ECO:0000256" key="1">
    <source>
        <dbReference type="ARBA" id="ARBA00001946"/>
    </source>
</evidence>
<dbReference type="RefSeq" id="WP_067647776.1">
    <property type="nucleotide sequence ID" value="NZ_CP015249.1"/>
</dbReference>
<feature type="region of interest" description="Disordered" evidence="4">
    <location>
        <begin position="965"/>
        <end position="992"/>
    </location>
</feature>
<dbReference type="InterPro" id="IPR011110">
    <property type="entry name" value="Reg_prop"/>
</dbReference>
<dbReference type="PROSITE" id="PS50887">
    <property type="entry name" value="GGDEF"/>
    <property type="match status" value="1"/>
</dbReference>
<feature type="domain" description="GGDEF" evidence="6">
    <location>
        <begin position="841"/>
        <end position="974"/>
    </location>
</feature>
<dbReference type="AlphaFoldDB" id="A0A160DV51"/>
<evidence type="ECO:0000313" key="7">
    <source>
        <dbReference type="EMBL" id="ANB18398.1"/>
    </source>
</evidence>
<dbReference type="PANTHER" id="PTHR45138">
    <property type="entry name" value="REGULATORY COMPONENTS OF SENSORY TRANSDUCTION SYSTEM"/>
    <property type="match status" value="1"/>
</dbReference>
<evidence type="ECO:0000313" key="8">
    <source>
        <dbReference type="Proteomes" id="UP000076830"/>
    </source>
</evidence>
<dbReference type="GO" id="GO:0005886">
    <property type="term" value="C:plasma membrane"/>
    <property type="evidence" value="ECO:0007669"/>
    <property type="project" value="TreeGrafter"/>
</dbReference>
<dbReference type="GO" id="GO:0043709">
    <property type="term" value="P:cell adhesion involved in single-species biofilm formation"/>
    <property type="evidence" value="ECO:0007669"/>
    <property type="project" value="TreeGrafter"/>
</dbReference>
<evidence type="ECO:0000256" key="4">
    <source>
        <dbReference type="SAM" id="MobiDB-lite"/>
    </source>
</evidence>